<sequence length="103" mass="10750">MEVRVEPRGDGVFSLIFRGGVFRLRLALMEYPASSSSSMALFGAAIYPLSLAILFHLSSCQTFSDKGRDSSRGRVDETSTATSDANGTVATGIGTGHGIGGCT</sequence>
<evidence type="ECO:0000313" key="4">
    <source>
        <dbReference type="Proteomes" id="UP001604277"/>
    </source>
</evidence>
<keyword evidence="2" id="KW-0472">Membrane</keyword>
<dbReference type="Proteomes" id="UP001604277">
    <property type="component" value="Unassembled WGS sequence"/>
</dbReference>
<feature type="transmembrane region" description="Helical" evidence="2">
    <location>
        <begin position="39"/>
        <end position="58"/>
    </location>
</feature>
<feature type="compositionally biased region" description="Gly residues" evidence="1">
    <location>
        <begin position="93"/>
        <end position="103"/>
    </location>
</feature>
<dbReference type="EMBL" id="JBFOLJ010000011">
    <property type="protein sequence ID" value="KAL2493777.1"/>
    <property type="molecule type" value="Genomic_DNA"/>
</dbReference>
<accession>A0ABD1S1N3</accession>
<reference evidence="4" key="1">
    <citation type="submission" date="2024-07" db="EMBL/GenBank/DDBJ databases">
        <title>Two chromosome-level genome assemblies of Korean endemic species Abeliophyllum distichum and Forsythia ovata (Oleaceae).</title>
        <authorList>
            <person name="Jang H."/>
        </authorList>
    </citation>
    <scope>NUCLEOTIDE SEQUENCE [LARGE SCALE GENOMIC DNA]</scope>
</reference>
<dbReference type="AlphaFoldDB" id="A0ABD1S1N3"/>
<gene>
    <name evidence="3" type="ORF">Fot_37534</name>
</gene>
<keyword evidence="4" id="KW-1185">Reference proteome</keyword>
<keyword evidence="2" id="KW-1133">Transmembrane helix</keyword>
<protein>
    <submittedName>
        <fullName evidence="3">Uncharacterized protein</fullName>
    </submittedName>
</protein>
<feature type="compositionally biased region" description="Basic and acidic residues" evidence="1">
    <location>
        <begin position="65"/>
        <end position="77"/>
    </location>
</feature>
<organism evidence="3 4">
    <name type="scientific">Forsythia ovata</name>
    <dbReference type="NCBI Taxonomy" id="205694"/>
    <lineage>
        <taxon>Eukaryota</taxon>
        <taxon>Viridiplantae</taxon>
        <taxon>Streptophyta</taxon>
        <taxon>Embryophyta</taxon>
        <taxon>Tracheophyta</taxon>
        <taxon>Spermatophyta</taxon>
        <taxon>Magnoliopsida</taxon>
        <taxon>eudicotyledons</taxon>
        <taxon>Gunneridae</taxon>
        <taxon>Pentapetalae</taxon>
        <taxon>asterids</taxon>
        <taxon>lamiids</taxon>
        <taxon>Lamiales</taxon>
        <taxon>Oleaceae</taxon>
        <taxon>Forsythieae</taxon>
        <taxon>Forsythia</taxon>
    </lineage>
</organism>
<proteinExistence type="predicted"/>
<comment type="caution">
    <text evidence="3">The sequence shown here is derived from an EMBL/GenBank/DDBJ whole genome shotgun (WGS) entry which is preliminary data.</text>
</comment>
<evidence type="ECO:0000256" key="2">
    <source>
        <dbReference type="SAM" id="Phobius"/>
    </source>
</evidence>
<evidence type="ECO:0000256" key="1">
    <source>
        <dbReference type="SAM" id="MobiDB-lite"/>
    </source>
</evidence>
<feature type="region of interest" description="Disordered" evidence="1">
    <location>
        <begin position="63"/>
        <end position="103"/>
    </location>
</feature>
<keyword evidence="2" id="KW-0812">Transmembrane</keyword>
<evidence type="ECO:0000313" key="3">
    <source>
        <dbReference type="EMBL" id="KAL2493777.1"/>
    </source>
</evidence>
<name>A0ABD1S1N3_9LAMI</name>